<feature type="compositionally biased region" description="Polar residues" evidence="2">
    <location>
        <begin position="472"/>
        <end position="488"/>
    </location>
</feature>
<name>A0A7M7LVY9_STRPU</name>
<sequence>MSQDAAIRNRISNIKSAKDQMEVYSSEYQSKYREWPLTRPREAIRPKVAKGVSGGTSPADMVSCTHRVFVHHELKGSPRSYKPKHEFTAPDVKMETNTTYNVEYHEKKAKPRPSPYKPGEMVMDNKPFNTKTVYQVHFKEFTREELDACNVEVKPHHDNLGKEEKEAFNGQSTAQDSFRPPGKVLPATLLKPTEKSHIDPTQPFQTETTHRAEFTAKTIPQRQTPIPPNKCIEPKREKSQFLTVFTRDFVNHKTLAPVESYKPKRPYRRNPSKFDGRTTNRMSYQPIPFLSIQARPAWANRDKAVVVSKAQRAKLDLKTSYQDAYGDPNRIIPMDKCRGVPYKLPCNLGRPSAGAPMEVTTSYKVSYVPWEKAKRTETYKLERPYTIPVAPFYGQSTTGTHYLGIPAPPSKSFKPSTRPRSGPGKMSNVTTYRATFGRRAASCPPPHDAERSASTLQASRTERTIKTPTVPPNTAANNSPKSFSSNAI</sequence>
<dbReference type="KEGG" id="spu:105440808"/>
<dbReference type="PANTHER" id="PTHR31516">
    <property type="entry name" value="STABILIZER OF AXONEMAL MICROTUBULES 2"/>
    <property type="match status" value="1"/>
</dbReference>
<dbReference type="OrthoDB" id="365640at2759"/>
<proteinExistence type="inferred from homology"/>
<dbReference type="EnsemblMetazoa" id="XM_011671345">
    <property type="protein sequence ID" value="XP_011669647"/>
    <property type="gene ID" value="LOC105440808"/>
</dbReference>
<dbReference type="InParanoid" id="A0A7M7LVY9"/>
<comment type="similarity">
    <text evidence="1">Belongs to the FAM154 family.</text>
</comment>
<dbReference type="OMA" id="THMADYT"/>
<dbReference type="AlphaFoldDB" id="A0A7M7LVY9"/>
<protein>
    <recommendedName>
        <fullName evidence="5">Stabilizer of axonemal microtubules 2</fullName>
    </recommendedName>
</protein>
<keyword evidence="4" id="KW-1185">Reference proteome</keyword>
<dbReference type="GO" id="GO:0005856">
    <property type="term" value="C:cytoskeleton"/>
    <property type="evidence" value="ECO:0000318"/>
    <property type="project" value="GO_Central"/>
</dbReference>
<evidence type="ECO:0000256" key="1">
    <source>
        <dbReference type="ARBA" id="ARBA00008738"/>
    </source>
</evidence>
<dbReference type="Pfam" id="PF05217">
    <property type="entry name" value="SAXO1-2"/>
    <property type="match status" value="1"/>
</dbReference>
<dbReference type="InterPro" id="IPR033336">
    <property type="entry name" value="SAXO1/2"/>
</dbReference>
<dbReference type="PANTHER" id="PTHR31516:SF17">
    <property type="entry name" value="STABILIZER OF AXONEMAL MICROTUBULES 2"/>
    <property type="match status" value="1"/>
</dbReference>
<evidence type="ECO:0000256" key="2">
    <source>
        <dbReference type="SAM" id="MobiDB-lite"/>
    </source>
</evidence>
<accession>A0A7M7LVY9</accession>
<organism evidence="3 4">
    <name type="scientific">Strongylocentrotus purpuratus</name>
    <name type="common">Purple sea urchin</name>
    <dbReference type="NCBI Taxonomy" id="7668"/>
    <lineage>
        <taxon>Eukaryota</taxon>
        <taxon>Metazoa</taxon>
        <taxon>Echinodermata</taxon>
        <taxon>Eleutherozoa</taxon>
        <taxon>Echinozoa</taxon>
        <taxon>Echinoidea</taxon>
        <taxon>Euechinoidea</taxon>
        <taxon>Echinacea</taxon>
        <taxon>Camarodonta</taxon>
        <taxon>Echinidea</taxon>
        <taxon>Strongylocentrotidae</taxon>
        <taxon>Strongylocentrotus</taxon>
    </lineage>
</organism>
<evidence type="ECO:0000313" key="4">
    <source>
        <dbReference type="Proteomes" id="UP000007110"/>
    </source>
</evidence>
<dbReference type="GO" id="GO:0036064">
    <property type="term" value="C:ciliary basal body"/>
    <property type="evidence" value="ECO:0000318"/>
    <property type="project" value="GO_Central"/>
</dbReference>
<dbReference type="GO" id="GO:0005814">
    <property type="term" value="C:centriole"/>
    <property type="evidence" value="ECO:0000318"/>
    <property type="project" value="GO_Central"/>
</dbReference>
<dbReference type="GO" id="GO:0036126">
    <property type="term" value="C:sperm flagellum"/>
    <property type="evidence" value="ECO:0000318"/>
    <property type="project" value="GO_Central"/>
</dbReference>
<evidence type="ECO:0008006" key="5">
    <source>
        <dbReference type="Google" id="ProtNLM"/>
    </source>
</evidence>
<dbReference type="GO" id="GO:0005879">
    <property type="term" value="C:axonemal microtubule"/>
    <property type="evidence" value="ECO:0000318"/>
    <property type="project" value="GO_Central"/>
</dbReference>
<reference evidence="3" key="2">
    <citation type="submission" date="2021-01" db="UniProtKB">
        <authorList>
            <consortium name="EnsemblMetazoa"/>
        </authorList>
    </citation>
    <scope>IDENTIFICATION</scope>
</reference>
<reference evidence="4" key="1">
    <citation type="submission" date="2015-02" db="EMBL/GenBank/DDBJ databases">
        <title>Genome sequencing for Strongylocentrotus purpuratus.</title>
        <authorList>
            <person name="Murali S."/>
            <person name="Liu Y."/>
            <person name="Vee V."/>
            <person name="English A."/>
            <person name="Wang M."/>
            <person name="Skinner E."/>
            <person name="Han Y."/>
            <person name="Muzny D.M."/>
            <person name="Worley K.C."/>
            <person name="Gibbs R.A."/>
        </authorList>
    </citation>
    <scope>NUCLEOTIDE SEQUENCE</scope>
</reference>
<dbReference type="GeneID" id="105440808"/>
<dbReference type="Proteomes" id="UP000007110">
    <property type="component" value="Unassembled WGS sequence"/>
</dbReference>
<feature type="region of interest" description="Disordered" evidence="2">
    <location>
        <begin position="406"/>
        <end position="488"/>
    </location>
</feature>
<dbReference type="GO" id="GO:0008017">
    <property type="term" value="F:microtubule binding"/>
    <property type="evidence" value="ECO:0000318"/>
    <property type="project" value="GO_Central"/>
</dbReference>
<evidence type="ECO:0000313" key="3">
    <source>
        <dbReference type="EnsemblMetazoa" id="XP_011669647"/>
    </source>
</evidence>
<dbReference type="RefSeq" id="XP_011669647.1">
    <property type="nucleotide sequence ID" value="XM_011671345.2"/>
</dbReference>